<dbReference type="InterPro" id="IPR053142">
    <property type="entry name" value="PchR_regulatory_protein"/>
</dbReference>
<protein>
    <submittedName>
        <fullName evidence="2">AraC family transcriptional regulator</fullName>
    </submittedName>
</protein>
<dbReference type="PANTHER" id="PTHR47893">
    <property type="entry name" value="REGULATORY PROTEIN PCHR"/>
    <property type="match status" value="1"/>
</dbReference>
<reference evidence="3" key="1">
    <citation type="submission" date="2016-09" db="EMBL/GenBank/DDBJ databases">
        <authorList>
            <person name="Wibberg D."/>
        </authorList>
    </citation>
    <scope>NUCLEOTIDE SEQUENCE [LARGE SCALE GENOMIC DNA]</scope>
</reference>
<dbReference type="InterPro" id="IPR018060">
    <property type="entry name" value="HTH_AraC"/>
</dbReference>
<gene>
    <name evidence="2" type="primary">araC1</name>
    <name evidence="2" type="ORF">KARMA_1578</name>
</gene>
<evidence type="ECO:0000313" key="3">
    <source>
        <dbReference type="Proteomes" id="UP000184085"/>
    </source>
</evidence>
<organism evidence="2 3">
    <name type="scientific">Donghicola eburneus</name>
    <dbReference type="NCBI Taxonomy" id="393278"/>
    <lineage>
        <taxon>Bacteria</taxon>
        <taxon>Pseudomonadati</taxon>
        <taxon>Pseudomonadota</taxon>
        <taxon>Alphaproteobacteria</taxon>
        <taxon>Rhodobacterales</taxon>
        <taxon>Roseobacteraceae</taxon>
        <taxon>Donghicola</taxon>
    </lineage>
</organism>
<dbReference type="SMART" id="SM00342">
    <property type="entry name" value="HTH_ARAC"/>
    <property type="match status" value="1"/>
</dbReference>
<dbReference type="PANTHER" id="PTHR47893:SF1">
    <property type="entry name" value="REGULATORY PROTEIN PCHR"/>
    <property type="match status" value="1"/>
</dbReference>
<dbReference type="Pfam" id="PF12833">
    <property type="entry name" value="HTH_18"/>
    <property type="match status" value="1"/>
</dbReference>
<proteinExistence type="predicted"/>
<dbReference type="AlphaFoldDB" id="A0A1M4MXT5"/>
<sequence length="307" mass="34187">MVPDQVLCRAPSDPQISEHKFSSFVDQEKALPKFDQIYRQLTPGCFEGFVKSVDYGTLTLTHEAMNQGLEQQVSVNDGTVAIGFVMGAGHMYDLFKNEVFNGQVAVLPGGHEHVSYVAEKTEFVIASIAREEVPDDMLTGRTLPSEVAKPVGAWIRGLIGMAGSASEAKGLTTMLPELVMDRLSLLFGYPEARVLRNNHHDVVVLKRILEACEELPAEEMTVSRLSKHLNMSRTDLRTACQTTTGFRLDEMLTSRRLSDVYRILREGEFGQVNVTQAALDHGFTHFGRFSAAYRQMFGERPSETLRA</sequence>
<name>A0A1M4MXT5_9RHOB</name>
<keyword evidence="3" id="KW-1185">Reference proteome</keyword>
<evidence type="ECO:0000259" key="1">
    <source>
        <dbReference type="PROSITE" id="PS01124"/>
    </source>
</evidence>
<dbReference type="GO" id="GO:0003700">
    <property type="term" value="F:DNA-binding transcription factor activity"/>
    <property type="evidence" value="ECO:0007669"/>
    <property type="project" value="InterPro"/>
</dbReference>
<dbReference type="Proteomes" id="UP000184085">
    <property type="component" value="Unassembled WGS sequence"/>
</dbReference>
<feature type="domain" description="HTH araC/xylS-type" evidence="1">
    <location>
        <begin position="206"/>
        <end position="307"/>
    </location>
</feature>
<evidence type="ECO:0000313" key="2">
    <source>
        <dbReference type="EMBL" id="SCM67380.1"/>
    </source>
</evidence>
<dbReference type="GO" id="GO:0043565">
    <property type="term" value="F:sequence-specific DNA binding"/>
    <property type="evidence" value="ECO:0007669"/>
    <property type="project" value="InterPro"/>
</dbReference>
<dbReference type="EMBL" id="FMJB01000046">
    <property type="protein sequence ID" value="SCM67380.1"/>
    <property type="molecule type" value="Genomic_DNA"/>
</dbReference>
<accession>A0A1M4MXT5</accession>
<dbReference type="Gene3D" id="1.10.10.60">
    <property type="entry name" value="Homeodomain-like"/>
    <property type="match status" value="1"/>
</dbReference>
<dbReference type="PROSITE" id="PS01124">
    <property type="entry name" value="HTH_ARAC_FAMILY_2"/>
    <property type="match status" value="1"/>
</dbReference>